<keyword evidence="5 11" id="KW-0067">ATP-binding</keyword>
<feature type="domain" description="ABC transmembrane type-1" evidence="10">
    <location>
        <begin position="42"/>
        <end position="325"/>
    </location>
</feature>
<evidence type="ECO:0000256" key="8">
    <source>
        <dbReference type="SAM" id="Phobius"/>
    </source>
</evidence>
<dbReference type="InterPro" id="IPR027417">
    <property type="entry name" value="P-loop_NTPase"/>
</dbReference>
<keyword evidence="7 8" id="KW-0472">Membrane</keyword>
<comment type="subcellular location">
    <subcellularLocation>
        <location evidence="1">Cell membrane</location>
        <topology evidence="1">Multi-pass membrane protein</topology>
    </subcellularLocation>
</comment>
<dbReference type="HOGENOM" id="CLU_000604_84_3_9"/>
<dbReference type="Pfam" id="PF00664">
    <property type="entry name" value="ABC_membrane"/>
    <property type="match status" value="1"/>
</dbReference>
<dbReference type="PROSITE" id="PS00211">
    <property type="entry name" value="ABC_TRANSPORTER_1"/>
    <property type="match status" value="1"/>
</dbReference>
<feature type="transmembrane region" description="Helical" evidence="8">
    <location>
        <begin position="39"/>
        <end position="63"/>
    </location>
</feature>
<organism evidence="11 12">
    <name type="scientific">Desulfitobacterium metallireducens DSM 15288</name>
    <dbReference type="NCBI Taxonomy" id="871968"/>
    <lineage>
        <taxon>Bacteria</taxon>
        <taxon>Bacillati</taxon>
        <taxon>Bacillota</taxon>
        <taxon>Clostridia</taxon>
        <taxon>Eubacteriales</taxon>
        <taxon>Desulfitobacteriaceae</taxon>
        <taxon>Desulfitobacterium</taxon>
    </lineage>
</organism>
<sequence>MAIDTLSEPQKDHDVRSLVNQRSVLMRLLRYLRPHIKPLIYAFSILLCATAADVAGPVLIRIFIDDFLAPRIFDITALIMLGGGYLGLVLLSAVLHYRQLVAFNQIALKIIQTLRVEVFSKVQFLGLRFFDFTPGGALVSRITNDTEAIKELYLGVLSTYVQNIVFLCGIFIAMFVLDVRLATLCLIFLPLILLLMQIYRIFSSRVYRVLRKQLSQLNAKLNETLQGMNIVQAMNQEKRFRHEFSKINESYYQSALLNIKLDSVLMRPAVDVLYTLAFIIVLSYFGLQSLTGPVEIGIIYAFINYLDRFFEPVNMMMMRLSQLQQAIVAAERVFGLMDDVHLAPGQKPDIAQYEKSPKTSECRPKIEEGKIEFHNVSFSYDGVTEVLKNITFTVEPGQTVALVGHTGSGKSTISNLLMRFYPLNQGEIRIDGIPLMDYSEEEIRLKIGLVAQDPFLFAGDVAQNIRLERPEITPEDVRAAAHFVQADEFIGRLPLGYDEPVGERGATFSSGQRQLLCFARTMAGNPKILILDEATANVDTETELGIQTALNKMRLGRTTVAIAHRLSTIQDADLILVLHRGQIVERGNHNELLGLKGLYYKMFLLQQ</sequence>
<dbReference type="Gene3D" id="3.40.50.300">
    <property type="entry name" value="P-loop containing nucleotide triphosphate hydrolases"/>
    <property type="match status" value="1"/>
</dbReference>
<evidence type="ECO:0000259" key="9">
    <source>
        <dbReference type="PROSITE" id="PS50893"/>
    </source>
</evidence>
<dbReference type="GO" id="GO:0015421">
    <property type="term" value="F:ABC-type oligopeptide transporter activity"/>
    <property type="evidence" value="ECO:0007669"/>
    <property type="project" value="TreeGrafter"/>
</dbReference>
<dbReference type="InterPro" id="IPR003439">
    <property type="entry name" value="ABC_transporter-like_ATP-bd"/>
</dbReference>
<dbReference type="GO" id="GO:0005886">
    <property type="term" value="C:plasma membrane"/>
    <property type="evidence" value="ECO:0007669"/>
    <property type="project" value="UniProtKB-SubCell"/>
</dbReference>
<feature type="transmembrane region" description="Helical" evidence="8">
    <location>
        <begin position="181"/>
        <end position="202"/>
    </location>
</feature>
<name>W0E7V6_9FIRM</name>
<dbReference type="PANTHER" id="PTHR43394:SF1">
    <property type="entry name" value="ATP-BINDING CASSETTE SUB-FAMILY B MEMBER 10, MITOCHONDRIAL"/>
    <property type="match status" value="1"/>
</dbReference>
<evidence type="ECO:0000256" key="2">
    <source>
        <dbReference type="ARBA" id="ARBA00022448"/>
    </source>
</evidence>
<evidence type="ECO:0000256" key="7">
    <source>
        <dbReference type="ARBA" id="ARBA00023136"/>
    </source>
</evidence>
<dbReference type="InterPro" id="IPR017871">
    <property type="entry name" value="ABC_transporter-like_CS"/>
</dbReference>
<dbReference type="PROSITE" id="PS50929">
    <property type="entry name" value="ABC_TM1F"/>
    <property type="match status" value="1"/>
</dbReference>
<evidence type="ECO:0000256" key="3">
    <source>
        <dbReference type="ARBA" id="ARBA00022692"/>
    </source>
</evidence>
<dbReference type="AlphaFoldDB" id="W0E7V6"/>
<dbReference type="FunFam" id="3.40.50.300:FF:000287">
    <property type="entry name" value="Multidrug ABC transporter ATP-binding protein"/>
    <property type="match status" value="1"/>
</dbReference>
<dbReference type="STRING" id="871968.DESME_07055"/>
<dbReference type="GO" id="GO:0016887">
    <property type="term" value="F:ATP hydrolysis activity"/>
    <property type="evidence" value="ECO:0007669"/>
    <property type="project" value="InterPro"/>
</dbReference>
<dbReference type="OrthoDB" id="9771903at2"/>
<evidence type="ECO:0000256" key="6">
    <source>
        <dbReference type="ARBA" id="ARBA00022989"/>
    </source>
</evidence>
<keyword evidence="2" id="KW-0813">Transport</keyword>
<dbReference type="CDD" id="cd03254">
    <property type="entry name" value="ABCC_Glucan_exporter_like"/>
    <property type="match status" value="1"/>
</dbReference>
<dbReference type="InterPro" id="IPR036640">
    <property type="entry name" value="ABC1_TM_sf"/>
</dbReference>
<keyword evidence="4" id="KW-0547">Nucleotide-binding</keyword>
<evidence type="ECO:0000256" key="4">
    <source>
        <dbReference type="ARBA" id="ARBA00022741"/>
    </source>
</evidence>
<feature type="transmembrane region" description="Helical" evidence="8">
    <location>
        <begin position="75"/>
        <end position="95"/>
    </location>
</feature>
<evidence type="ECO:0000256" key="5">
    <source>
        <dbReference type="ARBA" id="ARBA00022840"/>
    </source>
</evidence>
<feature type="domain" description="ABC transporter" evidence="9">
    <location>
        <begin position="371"/>
        <end position="605"/>
    </location>
</feature>
<dbReference type="PANTHER" id="PTHR43394">
    <property type="entry name" value="ATP-DEPENDENT PERMEASE MDL1, MITOCHONDRIAL"/>
    <property type="match status" value="1"/>
</dbReference>
<dbReference type="Proteomes" id="UP000010847">
    <property type="component" value="Chromosome"/>
</dbReference>
<dbReference type="KEGG" id="dmt:DESME_07055"/>
<keyword evidence="6 8" id="KW-1133">Transmembrane helix</keyword>
<dbReference type="SUPFAM" id="SSF52540">
    <property type="entry name" value="P-loop containing nucleoside triphosphate hydrolases"/>
    <property type="match status" value="1"/>
</dbReference>
<dbReference type="SMART" id="SM00382">
    <property type="entry name" value="AAA"/>
    <property type="match status" value="1"/>
</dbReference>
<dbReference type="PROSITE" id="PS50893">
    <property type="entry name" value="ABC_TRANSPORTER_2"/>
    <property type="match status" value="1"/>
</dbReference>
<dbReference type="SUPFAM" id="SSF90123">
    <property type="entry name" value="ABC transporter transmembrane region"/>
    <property type="match status" value="1"/>
</dbReference>
<evidence type="ECO:0000259" key="10">
    <source>
        <dbReference type="PROSITE" id="PS50929"/>
    </source>
</evidence>
<feature type="transmembrane region" description="Helical" evidence="8">
    <location>
        <begin position="152"/>
        <end position="175"/>
    </location>
</feature>
<gene>
    <name evidence="11" type="ORF">DESME_07055</name>
</gene>
<keyword evidence="12" id="KW-1185">Reference proteome</keyword>
<dbReference type="GO" id="GO:0005524">
    <property type="term" value="F:ATP binding"/>
    <property type="evidence" value="ECO:0007669"/>
    <property type="project" value="UniProtKB-KW"/>
</dbReference>
<accession>W0E7V6</accession>
<evidence type="ECO:0000256" key="1">
    <source>
        <dbReference type="ARBA" id="ARBA00004651"/>
    </source>
</evidence>
<dbReference type="CDD" id="cd18544">
    <property type="entry name" value="ABC_6TM_TmrA_like"/>
    <property type="match status" value="1"/>
</dbReference>
<dbReference type="EMBL" id="CP007032">
    <property type="protein sequence ID" value="AHF06847.1"/>
    <property type="molecule type" value="Genomic_DNA"/>
</dbReference>
<feature type="transmembrane region" description="Helical" evidence="8">
    <location>
        <begin position="269"/>
        <end position="287"/>
    </location>
</feature>
<dbReference type="InterPro" id="IPR003593">
    <property type="entry name" value="AAA+_ATPase"/>
</dbReference>
<evidence type="ECO:0000313" key="11">
    <source>
        <dbReference type="EMBL" id="AHF06847.1"/>
    </source>
</evidence>
<keyword evidence="3 8" id="KW-0812">Transmembrane</keyword>
<dbReference type="Gene3D" id="1.20.1560.10">
    <property type="entry name" value="ABC transporter type 1, transmembrane domain"/>
    <property type="match status" value="1"/>
</dbReference>
<protein>
    <submittedName>
        <fullName evidence="11">Multidrug ABC transporter ATP-binding protein</fullName>
    </submittedName>
</protein>
<evidence type="ECO:0000313" key="12">
    <source>
        <dbReference type="Proteomes" id="UP000010847"/>
    </source>
</evidence>
<dbReference type="InterPro" id="IPR011527">
    <property type="entry name" value="ABC1_TM_dom"/>
</dbReference>
<dbReference type="InterPro" id="IPR039421">
    <property type="entry name" value="Type_1_exporter"/>
</dbReference>
<reference evidence="11 12" key="1">
    <citation type="submission" date="2013-12" db="EMBL/GenBank/DDBJ databases">
        <authorList>
            <consortium name="DOE Joint Genome Institute"/>
            <person name="Smidt H."/>
            <person name="Huntemann M."/>
            <person name="Han J."/>
            <person name="Chen A."/>
            <person name="Kyrpides N."/>
            <person name="Mavromatis K."/>
            <person name="Markowitz V."/>
            <person name="Palaniappan K."/>
            <person name="Ivanova N."/>
            <person name="Schaumberg A."/>
            <person name="Pati A."/>
            <person name="Liolios K."/>
            <person name="Nordberg H.P."/>
            <person name="Cantor M.N."/>
            <person name="Hua S.X."/>
            <person name="Woyke T."/>
        </authorList>
    </citation>
    <scope>NUCLEOTIDE SEQUENCE [LARGE SCALE GENOMIC DNA]</scope>
    <source>
        <strain evidence="12">DSM 15288</strain>
    </source>
</reference>
<proteinExistence type="predicted"/>
<dbReference type="eggNOG" id="COG1132">
    <property type="taxonomic scope" value="Bacteria"/>
</dbReference>
<dbReference type="Pfam" id="PF00005">
    <property type="entry name" value="ABC_tran"/>
    <property type="match status" value="1"/>
</dbReference>